<dbReference type="Proteomes" id="UP000319712">
    <property type="component" value="Unassembled WGS sequence"/>
</dbReference>
<dbReference type="RefSeq" id="WP_142986879.1">
    <property type="nucleotide sequence ID" value="NZ_FXTD01000007.1"/>
</dbReference>
<keyword evidence="3" id="KW-1133">Transmembrane helix</keyword>
<reference evidence="5 6" key="1">
    <citation type="submission" date="2017-05" db="EMBL/GenBank/DDBJ databases">
        <authorList>
            <person name="Varghese N."/>
            <person name="Submissions S."/>
        </authorList>
    </citation>
    <scope>NUCLEOTIDE SEQUENCE [LARGE SCALE GENOMIC DNA]</scope>
    <source>
        <strain evidence="5 6">DSM 19504</strain>
    </source>
</reference>
<dbReference type="OrthoDB" id="330646at2157"/>
<dbReference type="GO" id="GO:0030246">
    <property type="term" value="F:carbohydrate binding"/>
    <property type="evidence" value="ECO:0007669"/>
    <property type="project" value="InterPro"/>
</dbReference>
<dbReference type="PROSITE" id="PS50011">
    <property type="entry name" value="PROTEIN_KINASE_DOM"/>
    <property type="match status" value="1"/>
</dbReference>
<gene>
    <name evidence="5" type="ORF">SAMN06264867_10764</name>
</gene>
<evidence type="ECO:0000313" key="5">
    <source>
        <dbReference type="EMBL" id="SMO71882.1"/>
    </source>
</evidence>
<dbReference type="InterPro" id="IPR011009">
    <property type="entry name" value="Kinase-like_dom_sf"/>
</dbReference>
<feature type="compositionally biased region" description="Acidic residues" evidence="2">
    <location>
        <begin position="294"/>
        <end position="341"/>
    </location>
</feature>
<protein>
    <submittedName>
        <fullName evidence="5">Serine/threonine protein kinase</fullName>
    </submittedName>
</protein>
<dbReference type="SMART" id="SM00220">
    <property type="entry name" value="S_TKc"/>
    <property type="match status" value="1"/>
</dbReference>
<evidence type="ECO:0000256" key="1">
    <source>
        <dbReference type="ARBA" id="ARBA00022729"/>
    </source>
</evidence>
<dbReference type="Pfam" id="PF13620">
    <property type="entry name" value="CarboxypepD_reg"/>
    <property type="match status" value="2"/>
</dbReference>
<keyword evidence="1" id="KW-0732">Signal</keyword>
<keyword evidence="5" id="KW-0418">Kinase</keyword>
<evidence type="ECO:0000256" key="2">
    <source>
        <dbReference type="SAM" id="MobiDB-lite"/>
    </source>
</evidence>
<dbReference type="PANTHER" id="PTHR23303">
    <property type="entry name" value="CARBOXYPEPTIDASE REGULATORY REGION-CONTAINING"/>
    <property type="match status" value="1"/>
</dbReference>
<evidence type="ECO:0000259" key="4">
    <source>
        <dbReference type="PROSITE" id="PS50011"/>
    </source>
</evidence>
<dbReference type="Gene3D" id="2.60.40.1120">
    <property type="entry name" value="Carboxypeptidase-like, regulatory domain"/>
    <property type="match status" value="3"/>
</dbReference>
<dbReference type="Gene3D" id="1.10.510.10">
    <property type="entry name" value="Transferase(Phosphotransferase) domain 1"/>
    <property type="match status" value="1"/>
</dbReference>
<evidence type="ECO:0000313" key="6">
    <source>
        <dbReference type="Proteomes" id="UP000319712"/>
    </source>
</evidence>
<dbReference type="EMBL" id="FXTD01000007">
    <property type="protein sequence ID" value="SMO71882.1"/>
    <property type="molecule type" value="Genomic_DNA"/>
</dbReference>
<dbReference type="AlphaFoldDB" id="A0A521DJX2"/>
<feature type="transmembrane region" description="Helical" evidence="3">
    <location>
        <begin position="359"/>
        <end position="383"/>
    </location>
</feature>
<sequence length="728" mass="77225">MLSDRTLTGTDLTITVGERVGAGTHWETFDGRTADGDAVAVRSLHGELPEDEYDRFDSLAAQWRNVSGRETVRTLADWGTDPEPWVAVEYAPGELETLASGDSVEIALECDLATRADLLGDVCEAIRNYGRYGSTPYHLRIGPEAVVFRDGPDGPTAVVGDWGISGLVSDPPVTPYTAPEQLDDGNHAGQQTDVYRLGALGYHLLSGSPPFVDADRSLAEAIRNGVGDDPPEVSEDFRRVLSDAMALDPDDRQGGAYQFRRDLIDARPRVSPEERVVSGLPPLDVEDIEKGGDEENVDDVEGSSEEGSDDESEPRSVDDDDSDGEESIDAEETSDPTETSEDVARDTSSTTSWRTAGKYVAIGVVVLVVLIGGFFGTSALGLIGGGGVDPGAATSGTLATVSISGSVVDANGEPIGSSVEVTAERIADADGNTADGPTHTTTTDGGTFTLENVPTGTYEVTAAETDVFAYGMEEVEVGEDETGEVEISPTSATVSGIVVDTNGDEPDATIRLLDENDETVAATTGGRYEFTVDDLEESYTVTAEDDYESVNRLIESFGEQTTIELEEASFTFSGSVTNSDGDPIDGATVTLTNGEVLSAPTAADGGYEIENMPGGDYDLEVSADGYMTVTDSMTVDSDVTWDFELEEIGTIDGTTNASGTPARYELELLQNGEFVRETSSDPDTGEYQIENIAPGEYTLIATRSDQSREVTVQVDSGETTTQDINIDF</sequence>
<dbReference type="SUPFAM" id="SSF56112">
    <property type="entry name" value="Protein kinase-like (PK-like)"/>
    <property type="match status" value="1"/>
</dbReference>
<dbReference type="InterPro" id="IPR051417">
    <property type="entry name" value="SDr/BOS_complex"/>
</dbReference>
<dbReference type="GO" id="GO:0004674">
    <property type="term" value="F:protein serine/threonine kinase activity"/>
    <property type="evidence" value="ECO:0007669"/>
    <property type="project" value="UniProtKB-KW"/>
</dbReference>
<evidence type="ECO:0000256" key="3">
    <source>
        <dbReference type="SAM" id="Phobius"/>
    </source>
</evidence>
<feature type="region of interest" description="Disordered" evidence="2">
    <location>
        <begin position="270"/>
        <end position="352"/>
    </location>
</feature>
<keyword evidence="5" id="KW-0723">Serine/threonine-protein kinase</keyword>
<name>A0A521DJX2_9EURY</name>
<dbReference type="InterPro" id="IPR000719">
    <property type="entry name" value="Prot_kinase_dom"/>
</dbReference>
<accession>A0A521DJX2</accession>
<dbReference type="InterPro" id="IPR013784">
    <property type="entry name" value="Carb-bd-like_fold"/>
</dbReference>
<proteinExistence type="predicted"/>
<feature type="domain" description="Protein kinase" evidence="4">
    <location>
        <begin position="14"/>
        <end position="264"/>
    </location>
</feature>
<keyword evidence="6" id="KW-1185">Reference proteome</keyword>
<dbReference type="SUPFAM" id="SSF49452">
    <property type="entry name" value="Starch-binding domain-like"/>
    <property type="match status" value="3"/>
</dbReference>
<keyword evidence="3" id="KW-0812">Transmembrane</keyword>
<dbReference type="GO" id="GO:0005524">
    <property type="term" value="F:ATP binding"/>
    <property type="evidence" value="ECO:0007669"/>
    <property type="project" value="InterPro"/>
</dbReference>
<keyword evidence="5" id="KW-0808">Transferase</keyword>
<organism evidence="5 6">
    <name type="scientific">Halorubrum cibi</name>
    <dbReference type="NCBI Taxonomy" id="413815"/>
    <lineage>
        <taxon>Archaea</taxon>
        <taxon>Methanobacteriati</taxon>
        <taxon>Methanobacteriota</taxon>
        <taxon>Stenosarchaea group</taxon>
        <taxon>Halobacteria</taxon>
        <taxon>Halobacteriales</taxon>
        <taxon>Haloferacaceae</taxon>
        <taxon>Halorubrum</taxon>
    </lineage>
</organism>
<keyword evidence="3" id="KW-0472">Membrane</keyword>